<organism evidence="2 3">
    <name type="scientific">Streptomyces triticagri</name>
    <dbReference type="NCBI Taxonomy" id="2293568"/>
    <lineage>
        <taxon>Bacteria</taxon>
        <taxon>Bacillati</taxon>
        <taxon>Actinomycetota</taxon>
        <taxon>Actinomycetes</taxon>
        <taxon>Kitasatosporales</taxon>
        <taxon>Streptomycetaceae</taxon>
        <taxon>Streptomyces</taxon>
    </lineage>
</organism>
<dbReference type="Proteomes" id="UP000263094">
    <property type="component" value="Unassembled WGS sequence"/>
</dbReference>
<keyword evidence="1" id="KW-0812">Transmembrane</keyword>
<proteinExistence type="predicted"/>
<keyword evidence="3" id="KW-1185">Reference proteome</keyword>
<dbReference type="OrthoDB" id="4350291at2"/>
<evidence type="ECO:0008006" key="4">
    <source>
        <dbReference type="Google" id="ProtNLM"/>
    </source>
</evidence>
<keyword evidence="1" id="KW-1133">Transmembrane helix</keyword>
<evidence type="ECO:0000313" key="3">
    <source>
        <dbReference type="Proteomes" id="UP000263094"/>
    </source>
</evidence>
<protein>
    <recommendedName>
        <fullName evidence="4">Integral membrane protein</fullName>
    </recommendedName>
</protein>
<gene>
    <name evidence="2" type="ORF">DY218_14960</name>
</gene>
<feature type="transmembrane region" description="Helical" evidence="1">
    <location>
        <begin position="239"/>
        <end position="258"/>
    </location>
</feature>
<sequence>MVACVLAPLGALSTWAKYEIADSDRYVAALSPLADDPDVQRTVADAVTDEVVKAVDVGPLQGTLTDFVHEAVLSFADTEAYQGAWDTATRATHDAFLDAIDDDSNKVTLDLAPIVEQVRQQLIDDDVPFASSIPVPQVEVTLLDSVDLGGFRKGFHMLETAGIWFPVAGVVCALAGVALAARRARAMVLTGIGVVLSAGVLALALALARRATLDDLPASVSAAAVAAVFDALTATLRTSVWVIAVIGLLAVVAGGLTARLRR</sequence>
<reference evidence="2 3" key="1">
    <citation type="submission" date="2018-08" db="EMBL/GenBank/DDBJ databases">
        <title>Isolation, diversity and antifungal activity of Actinobacteria from wheat.</title>
        <authorList>
            <person name="Han C."/>
        </authorList>
    </citation>
    <scope>NUCLEOTIDE SEQUENCE [LARGE SCALE GENOMIC DNA]</scope>
    <source>
        <strain evidence="2 3">NEAU-YY421</strain>
    </source>
</reference>
<keyword evidence="1" id="KW-0472">Membrane</keyword>
<feature type="transmembrane region" description="Helical" evidence="1">
    <location>
        <begin position="161"/>
        <end position="181"/>
    </location>
</feature>
<dbReference type="AlphaFoldDB" id="A0A372M619"/>
<accession>A0A372M619</accession>
<evidence type="ECO:0000313" key="2">
    <source>
        <dbReference type="EMBL" id="RFU85903.1"/>
    </source>
</evidence>
<dbReference type="EMBL" id="QUAK01000080">
    <property type="protein sequence ID" value="RFU85903.1"/>
    <property type="molecule type" value="Genomic_DNA"/>
</dbReference>
<feature type="transmembrane region" description="Helical" evidence="1">
    <location>
        <begin position="188"/>
        <end position="208"/>
    </location>
</feature>
<name>A0A372M619_9ACTN</name>
<comment type="caution">
    <text evidence="2">The sequence shown here is derived from an EMBL/GenBank/DDBJ whole genome shotgun (WGS) entry which is preliminary data.</text>
</comment>
<evidence type="ECO:0000256" key="1">
    <source>
        <dbReference type="SAM" id="Phobius"/>
    </source>
</evidence>